<evidence type="ECO:0000313" key="2">
    <source>
        <dbReference type="Proteomes" id="UP000814140"/>
    </source>
</evidence>
<keyword evidence="2" id="KW-1185">Reference proteome</keyword>
<accession>A0ACB8T2R4</accession>
<evidence type="ECO:0000313" key="1">
    <source>
        <dbReference type="EMBL" id="KAI0062430.1"/>
    </source>
</evidence>
<gene>
    <name evidence="1" type="ORF">BV25DRAFT_629422</name>
</gene>
<protein>
    <submittedName>
        <fullName evidence="1">Uncharacterized protein</fullName>
    </submittedName>
</protein>
<dbReference type="Proteomes" id="UP000814140">
    <property type="component" value="Unassembled WGS sequence"/>
</dbReference>
<sequence>MAVWGLMGLTNDISRVKTHFLAITLRGTKSSNPRTMYQLIEIEVLPIQALKDIYLKRSNLVEGPKNPIELHEKDTLEDIAKGGLGPALVLLTELPPGDDRPPHEAIKIMAVHLRAITSRFEAENPMLPKEYALECIRNSLAGGQYAIEFKPHEAALTNAPAPEHPTGVDYVEAIGAVTLTPMPTYCMLICMINR</sequence>
<comment type="caution">
    <text evidence="1">The sequence shown here is derived from an EMBL/GenBank/DDBJ whole genome shotgun (WGS) entry which is preliminary data.</text>
</comment>
<name>A0ACB8T2R4_9AGAM</name>
<reference evidence="1" key="2">
    <citation type="journal article" date="2022" name="New Phytol.">
        <title>Evolutionary transition to the ectomycorrhizal habit in the genomes of a hyperdiverse lineage of mushroom-forming fungi.</title>
        <authorList>
            <person name="Looney B."/>
            <person name="Miyauchi S."/>
            <person name="Morin E."/>
            <person name="Drula E."/>
            <person name="Courty P.E."/>
            <person name="Kohler A."/>
            <person name="Kuo A."/>
            <person name="LaButti K."/>
            <person name="Pangilinan J."/>
            <person name="Lipzen A."/>
            <person name="Riley R."/>
            <person name="Andreopoulos W."/>
            <person name="He G."/>
            <person name="Johnson J."/>
            <person name="Nolan M."/>
            <person name="Tritt A."/>
            <person name="Barry K.W."/>
            <person name="Grigoriev I.V."/>
            <person name="Nagy L.G."/>
            <person name="Hibbett D."/>
            <person name="Henrissat B."/>
            <person name="Matheny P.B."/>
            <person name="Labbe J."/>
            <person name="Martin F.M."/>
        </authorList>
    </citation>
    <scope>NUCLEOTIDE SEQUENCE</scope>
    <source>
        <strain evidence="1">HHB10654</strain>
    </source>
</reference>
<proteinExistence type="predicted"/>
<dbReference type="EMBL" id="MU277207">
    <property type="protein sequence ID" value="KAI0062430.1"/>
    <property type="molecule type" value="Genomic_DNA"/>
</dbReference>
<organism evidence="1 2">
    <name type="scientific">Artomyces pyxidatus</name>
    <dbReference type="NCBI Taxonomy" id="48021"/>
    <lineage>
        <taxon>Eukaryota</taxon>
        <taxon>Fungi</taxon>
        <taxon>Dikarya</taxon>
        <taxon>Basidiomycota</taxon>
        <taxon>Agaricomycotina</taxon>
        <taxon>Agaricomycetes</taxon>
        <taxon>Russulales</taxon>
        <taxon>Auriscalpiaceae</taxon>
        <taxon>Artomyces</taxon>
    </lineage>
</organism>
<reference evidence="1" key="1">
    <citation type="submission" date="2021-03" db="EMBL/GenBank/DDBJ databases">
        <authorList>
            <consortium name="DOE Joint Genome Institute"/>
            <person name="Ahrendt S."/>
            <person name="Looney B.P."/>
            <person name="Miyauchi S."/>
            <person name="Morin E."/>
            <person name="Drula E."/>
            <person name="Courty P.E."/>
            <person name="Chicoki N."/>
            <person name="Fauchery L."/>
            <person name="Kohler A."/>
            <person name="Kuo A."/>
            <person name="Labutti K."/>
            <person name="Pangilinan J."/>
            <person name="Lipzen A."/>
            <person name="Riley R."/>
            <person name="Andreopoulos W."/>
            <person name="He G."/>
            <person name="Johnson J."/>
            <person name="Barry K.W."/>
            <person name="Grigoriev I.V."/>
            <person name="Nagy L."/>
            <person name="Hibbett D."/>
            <person name="Henrissat B."/>
            <person name="Matheny P.B."/>
            <person name="Labbe J."/>
            <person name="Martin F."/>
        </authorList>
    </citation>
    <scope>NUCLEOTIDE SEQUENCE</scope>
    <source>
        <strain evidence="1">HHB10654</strain>
    </source>
</reference>